<dbReference type="Proteomes" id="UP001153331">
    <property type="component" value="Unassembled WGS sequence"/>
</dbReference>
<name>A0ACC2ICP5_9PLEO</name>
<evidence type="ECO:0000313" key="2">
    <source>
        <dbReference type="Proteomes" id="UP001153331"/>
    </source>
</evidence>
<organism evidence="1 2">
    <name type="scientific">Boeremia exigua</name>
    <dbReference type="NCBI Taxonomy" id="749465"/>
    <lineage>
        <taxon>Eukaryota</taxon>
        <taxon>Fungi</taxon>
        <taxon>Dikarya</taxon>
        <taxon>Ascomycota</taxon>
        <taxon>Pezizomycotina</taxon>
        <taxon>Dothideomycetes</taxon>
        <taxon>Pleosporomycetidae</taxon>
        <taxon>Pleosporales</taxon>
        <taxon>Pleosporineae</taxon>
        <taxon>Didymellaceae</taxon>
        <taxon>Boeremia</taxon>
    </lineage>
</organism>
<dbReference type="EMBL" id="JAPHNI010000285">
    <property type="protein sequence ID" value="KAJ8112954.1"/>
    <property type="molecule type" value="Genomic_DNA"/>
</dbReference>
<evidence type="ECO:0000313" key="1">
    <source>
        <dbReference type="EMBL" id="KAJ8112954.1"/>
    </source>
</evidence>
<sequence>MPDSNVVNLALFGPNQEIPGLGKRRMEEDDMDGTTSNEDETPKEPLPKRKTKRPKTTPHRRRSPFAMSLLTPDIEVEDEQDDDVREAFTKSTYSEYRLLSVDRLKNLQLWFAFRDLRVRGNDWINLRVIVPQAPDDEMNEIPIVSDQEDLDDSDEDVAG</sequence>
<gene>
    <name evidence="1" type="ORF">OPT61_g4798</name>
</gene>
<proteinExistence type="predicted"/>
<reference evidence="1" key="1">
    <citation type="submission" date="2022-11" db="EMBL/GenBank/DDBJ databases">
        <title>Genome Sequence of Boeremia exigua.</title>
        <authorList>
            <person name="Buettner E."/>
        </authorList>
    </citation>
    <scope>NUCLEOTIDE SEQUENCE</scope>
    <source>
        <strain evidence="1">CU02</strain>
    </source>
</reference>
<accession>A0ACC2ICP5</accession>
<protein>
    <submittedName>
        <fullName evidence="1">Uncharacterized protein</fullName>
    </submittedName>
</protein>
<comment type="caution">
    <text evidence="1">The sequence shown here is derived from an EMBL/GenBank/DDBJ whole genome shotgun (WGS) entry which is preliminary data.</text>
</comment>
<keyword evidence="2" id="KW-1185">Reference proteome</keyword>